<dbReference type="OrthoDB" id="1490554at2"/>
<dbReference type="GO" id="GO:0003677">
    <property type="term" value="F:DNA binding"/>
    <property type="evidence" value="ECO:0007669"/>
    <property type="project" value="InterPro"/>
</dbReference>
<dbReference type="SMART" id="SM00850">
    <property type="entry name" value="LytTR"/>
    <property type="match status" value="1"/>
</dbReference>
<feature type="region of interest" description="Disordered" evidence="2">
    <location>
        <begin position="125"/>
        <end position="149"/>
    </location>
</feature>
<accession>A0A150QDS6</accession>
<protein>
    <submittedName>
        <fullName evidence="5">Uncharacterized protein</fullName>
    </submittedName>
</protein>
<dbReference type="Pfam" id="PF04397">
    <property type="entry name" value="LytTR"/>
    <property type="match status" value="1"/>
</dbReference>
<dbReference type="InterPro" id="IPR007492">
    <property type="entry name" value="LytTR_DNA-bd_dom"/>
</dbReference>
<dbReference type="SUPFAM" id="SSF52172">
    <property type="entry name" value="CheY-like"/>
    <property type="match status" value="1"/>
</dbReference>
<dbReference type="PANTHER" id="PTHR37299">
    <property type="entry name" value="TRANSCRIPTIONAL REGULATOR-RELATED"/>
    <property type="match status" value="1"/>
</dbReference>
<feature type="domain" description="HTH LytTR-type" evidence="4">
    <location>
        <begin position="179"/>
        <end position="266"/>
    </location>
</feature>
<organism evidence="5 6">
    <name type="scientific">Sorangium cellulosum</name>
    <name type="common">Polyangium cellulosum</name>
    <dbReference type="NCBI Taxonomy" id="56"/>
    <lineage>
        <taxon>Bacteria</taxon>
        <taxon>Pseudomonadati</taxon>
        <taxon>Myxococcota</taxon>
        <taxon>Polyangia</taxon>
        <taxon>Polyangiales</taxon>
        <taxon>Polyangiaceae</taxon>
        <taxon>Sorangium</taxon>
    </lineage>
</organism>
<feature type="domain" description="Response regulatory" evidence="3">
    <location>
        <begin position="7"/>
        <end position="117"/>
    </location>
</feature>
<dbReference type="Gene3D" id="2.40.50.1020">
    <property type="entry name" value="LytTr DNA-binding domain"/>
    <property type="match status" value="1"/>
</dbReference>
<dbReference type="PROSITE" id="PS50930">
    <property type="entry name" value="HTH_LYTTR"/>
    <property type="match status" value="1"/>
</dbReference>
<evidence type="ECO:0000256" key="2">
    <source>
        <dbReference type="SAM" id="MobiDB-lite"/>
    </source>
</evidence>
<proteinExistence type="predicted"/>
<dbReference type="InterPro" id="IPR046947">
    <property type="entry name" value="LytR-like"/>
</dbReference>
<keyword evidence="1" id="KW-0597">Phosphoprotein</keyword>
<evidence type="ECO:0000313" key="6">
    <source>
        <dbReference type="Proteomes" id="UP000075260"/>
    </source>
</evidence>
<dbReference type="InterPro" id="IPR001789">
    <property type="entry name" value="Sig_transdc_resp-reg_receiver"/>
</dbReference>
<evidence type="ECO:0000259" key="4">
    <source>
        <dbReference type="PROSITE" id="PS50930"/>
    </source>
</evidence>
<evidence type="ECO:0000256" key="1">
    <source>
        <dbReference type="PROSITE-ProRule" id="PRU00169"/>
    </source>
</evidence>
<dbReference type="GO" id="GO:0000156">
    <property type="term" value="F:phosphorelay response regulator activity"/>
    <property type="evidence" value="ECO:0007669"/>
    <property type="project" value="InterPro"/>
</dbReference>
<evidence type="ECO:0000313" key="5">
    <source>
        <dbReference type="EMBL" id="KYF66063.1"/>
    </source>
</evidence>
<dbReference type="Pfam" id="PF00072">
    <property type="entry name" value="Response_reg"/>
    <property type="match status" value="1"/>
</dbReference>
<feature type="modified residue" description="4-aspartylphosphate" evidence="1">
    <location>
        <position position="58"/>
    </location>
</feature>
<dbReference type="PROSITE" id="PS50110">
    <property type="entry name" value="RESPONSE_REGULATORY"/>
    <property type="match status" value="1"/>
</dbReference>
<dbReference type="SMART" id="SM00448">
    <property type="entry name" value="REC"/>
    <property type="match status" value="1"/>
</dbReference>
<reference evidence="5 6" key="1">
    <citation type="submission" date="2014-02" db="EMBL/GenBank/DDBJ databases">
        <title>The small core and large imbalanced accessory genome model reveals a collaborative survival strategy of Sorangium cellulosum strains in nature.</title>
        <authorList>
            <person name="Han K."/>
            <person name="Peng R."/>
            <person name="Blom J."/>
            <person name="Li Y.-Z."/>
        </authorList>
    </citation>
    <scope>NUCLEOTIDE SEQUENCE [LARGE SCALE GENOMIC DNA]</scope>
    <source>
        <strain evidence="5 6">So0008-312</strain>
    </source>
</reference>
<gene>
    <name evidence="5" type="ORF">BE15_41535</name>
</gene>
<comment type="caution">
    <text evidence="5">The sequence shown here is derived from an EMBL/GenBank/DDBJ whole genome shotgun (WGS) entry which is preliminary data.</text>
</comment>
<name>A0A150QDS6_SORCE</name>
<feature type="compositionally biased region" description="Pro residues" evidence="2">
    <location>
        <begin position="132"/>
        <end position="144"/>
    </location>
</feature>
<sequence>MEPVTVRVLVVDDEALARARLMRMLARVEDVEVVGEAATGAHALERTRELQPDLLLLDVDMPGLDGFGVAEAVGIPLVVFTTAHAQYAALAFEADAVDYLLKPVVQERLERALEKVRQRLLARSVMATSARPPEPPATPAPAAPAPGERAAEAAAGVSAAALLTVHEGGKVRFFDPLLVTRFRAEDKYTAFLFDGEEHLLRESLSTLEERLAPFGFVRVHRAELVRASAVRALTPDAGGALLHLSDGQTVTVSRRSLPALKQLLGLR</sequence>
<dbReference type="Proteomes" id="UP000075260">
    <property type="component" value="Unassembled WGS sequence"/>
</dbReference>
<evidence type="ECO:0000259" key="3">
    <source>
        <dbReference type="PROSITE" id="PS50110"/>
    </source>
</evidence>
<dbReference type="AlphaFoldDB" id="A0A150QDS6"/>
<dbReference type="InterPro" id="IPR011006">
    <property type="entry name" value="CheY-like_superfamily"/>
</dbReference>
<dbReference type="Gene3D" id="3.40.50.2300">
    <property type="match status" value="1"/>
</dbReference>
<dbReference type="PANTHER" id="PTHR37299:SF1">
    <property type="entry name" value="STAGE 0 SPORULATION PROTEIN A HOMOLOG"/>
    <property type="match status" value="1"/>
</dbReference>
<dbReference type="EMBL" id="JEMA01000777">
    <property type="protein sequence ID" value="KYF66063.1"/>
    <property type="molecule type" value="Genomic_DNA"/>
</dbReference>